<reference evidence="2 3" key="1">
    <citation type="submission" date="2022-08" db="EMBL/GenBank/DDBJ databases">
        <title>Taxonomy of Curtobacterium flaccumfaciens.</title>
        <authorList>
            <person name="Osdaghi E."/>
            <person name="Taghavi S.M."/>
            <person name="Hamidizade M."/>
            <person name="Abachi H."/>
            <person name="Fazliarab A."/>
            <person name="Baeyen S."/>
            <person name="Portier P."/>
            <person name="Van Vaerenbergh J."/>
            <person name="Jacques M.-A."/>
        </authorList>
    </citation>
    <scope>NUCLEOTIDE SEQUENCE [LARGE SCALE GENOMIC DNA]</scope>
    <source>
        <strain evidence="2 3">LMG8786T</strain>
    </source>
</reference>
<evidence type="ECO:0000256" key="1">
    <source>
        <dbReference type="SAM" id="MobiDB-lite"/>
    </source>
</evidence>
<protein>
    <submittedName>
        <fullName evidence="2">DUF5997 family protein</fullName>
    </submittedName>
</protein>
<organism evidence="2 3">
    <name type="scientific">Curtobacterium citreum</name>
    <dbReference type="NCBI Taxonomy" id="2036"/>
    <lineage>
        <taxon>Bacteria</taxon>
        <taxon>Bacillati</taxon>
        <taxon>Actinomycetota</taxon>
        <taxon>Actinomycetes</taxon>
        <taxon>Micrococcales</taxon>
        <taxon>Microbacteriaceae</taxon>
        <taxon>Curtobacterium</taxon>
    </lineage>
</organism>
<gene>
    <name evidence="2" type="ORF">NYQ28_09770</name>
</gene>
<dbReference type="RefSeq" id="WP_058741378.1">
    <property type="nucleotide sequence ID" value="NZ_BMNV01000001.1"/>
</dbReference>
<evidence type="ECO:0000313" key="3">
    <source>
        <dbReference type="Proteomes" id="UP001652264"/>
    </source>
</evidence>
<evidence type="ECO:0000313" key="2">
    <source>
        <dbReference type="EMBL" id="MCS6522847.1"/>
    </source>
</evidence>
<proteinExistence type="predicted"/>
<dbReference type="InterPro" id="IPR046039">
    <property type="entry name" value="DUF5997"/>
</dbReference>
<feature type="region of interest" description="Disordered" evidence="1">
    <location>
        <begin position="108"/>
        <end position="130"/>
    </location>
</feature>
<dbReference type="Proteomes" id="UP001652264">
    <property type="component" value="Unassembled WGS sequence"/>
</dbReference>
<comment type="caution">
    <text evidence="2">The sequence shown here is derived from an EMBL/GenBank/DDBJ whole genome shotgun (WGS) entry which is preliminary data.</text>
</comment>
<name>A0ABT2HI95_9MICO</name>
<keyword evidence="3" id="KW-1185">Reference proteome</keyword>
<dbReference type="Pfam" id="PF19460">
    <property type="entry name" value="DUF5997"/>
    <property type="match status" value="1"/>
</dbReference>
<sequence>MAQEQTMKAETAAKKLGILLAAAPESFREGLVTRTAFDELRTQPPAWLEDLRRDGPHPRPVVAQKLGVSISGLNRAGIDEPLTTAQVKELLQEMPEWLVRERATQAEVHAENARVKQQRAEKAAARAAQD</sequence>
<dbReference type="GeneID" id="95324817"/>
<dbReference type="EMBL" id="JANVAD010000004">
    <property type="protein sequence ID" value="MCS6522847.1"/>
    <property type="molecule type" value="Genomic_DNA"/>
</dbReference>
<accession>A0ABT2HI95</accession>